<dbReference type="Pfam" id="PF02872">
    <property type="entry name" value="5_nucleotid_C"/>
    <property type="match status" value="1"/>
</dbReference>
<feature type="region of interest" description="Disordered" evidence="2">
    <location>
        <begin position="405"/>
        <end position="428"/>
    </location>
</feature>
<evidence type="ECO:0000256" key="1">
    <source>
        <dbReference type="ARBA" id="ARBA00022729"/>
    </source>
</evidence>
<organism evidence="5 6">
    <name type="scientific">Halobaculum litoreum</name>
    <dbReference type="NCBI Taxonomy" id="3031998"/>
    <lineage>
        <taxon>Archaea</taxon>
        <taxon>Methanobacteriati</taxon>
        <taxon>Methanobacteriota</taxon>
        <taxon>Stenosarchaea group</taxon>
        <taxon>Halobacteria</taxon>
        <taxon>Halobacteriales</taxon>
        <taxon>Haloferacaceae</taxon>
        <taxon>Halobaculum</taxon>
    </lineage>
</organism>
<evidence type="ECO:0000313" key="5">
    <source>
        <dbReference type="EMBL" id="MFC7136405.1"/>
    </source>
</evidence>
<sequence length="428" mass="44281">MLVSRARERTTVIPQGAAVEPVSPPSLLAFHDVETAFDHPDRIGRLAGLLGVRDDDTLLLDAGDATAMGALAVVADGRAEAVAFHRAVAPDVHVPGNHDFDEGLGSLADFVAATPGEWLAANAPALDLPAHTVLAAGDERVGVVGVCHPETPDICRAVRDVAFGDPVAAARRELSALRDRGVDHTVVLSHCGALDADIAAATDADAVVGGHDHERTVDRVEGTLVARSAGVGREVVTVDLGETPAATVDSTAGAPADDRVAEAYRERHADTGLDAPVASPGTGVDESAVVRFVADAYRARADADAGLAVSAAVREPLPAEVRERHLVGTVPFDSHLVAVAVRGERLKAALRACRGPLDDTHGPVRWAGADPDALTVGGTPVRDEETYRVGCTTYETVTELLPGVADDRVVDDRGSSTTTSSRTHAPAG</sequence>
<feature type="domain" description="5'-Nucleotidase C-terminal" evidence="4">
    <location>
        <begin position="284"/>
        <end position="394"/>
    </location>
</feature>
<feature type="compositionally biased region" description="Basic and acidic residues" evidence="2">
    <location>
        <begin position="405"/>
        <end position="414"/>
    </location>
</feature>
<dbReference type="AlphaFoldDB" id="A0ABD5XTL4"/>
<evidence type="ECO:0000256" key="2">
    <source>
        <dbReference type="SAM" id="MobiDB-lite"/>
    </source>
</evidence>
<feature type="compositionally biased region" description="Low complexity" evidence="2">
    <location>
        <begin position="415"/>
        <end position="428"/>
    </location>
</feature>
<comment type="caution">
    <text evidence="5">The sequence shown here is derived from an EMBL/GenBank/DDBJ whole genome shotgun (WGS) entry which is preliminary data.</text>
</comment>
<evidence type="ECO:0000313" key="6">
    <source>
        <dbReference type="Proteomes" id="UP001596368"/>
    </source>
</evidence>
<name>A0ABD5XTL4_9EURY</name>
<dbReference type="InterPro" id="IPR036907">
    <property type="entry name" value="5'-Nucleotdase_C_sf"/>
</dbReference>
<evidence type="ECO:0000259" key="4">
    <source>
        <dbReference type="Pfam" id="PF02872"/>
    </source>
</evidence>
<dbReference type="Gene3D" id="3.60.21.10">
    <property type="match status" value="1"/>
</dbReference>
<keyword evidence="6" id="KW-1185">Reference proteome</keyword>
<dbReference type="EMBL" id="JBHSZG010000001">
    <property type="protein sequence ID" value="MFC7136405.1"/>
    <property type="molecule type" value="Genomic_DNA"/>
</dbReference>
<dbReference type="PANTHER" id="PTHR11575">
    <property type="entry name" value="5'-NUCLEOTIDASE-RELATED"/>
    <property type="match status" value="1"/>
</dbReference>
<dbReference type="InterPro" id="IPR029052">
    <property type="entry name" value="Metallo-depent_PP-like"/>
</dbReference>
<dbReference type="SUPFAM" id="SSF56300">
    <property type="entry name" value="Metallo-dependent phosphatases"/>
    <property type="match status" value="1"/>
</dbReference>
<feature type="domain" description="Calcineurin-like phosphoesterase" evidence="3">
    <location>
        <begin position="52"/>
        <end position="214"/>
    </location>
</feature>
<dbReference type="Gene3D" id="3.90.780.10">
    <property type="entry name" value="5'-Nucleotidase, C-terminal domain"/>
    <property type="match status" value="1"/>
</dbReference>
<dbReference type="SUPFAM" id="SSF55816">
    <property type="entry name" value="5'-nucleotidase (syn. UDP-sugar hydrolase), C-terminal domain"/>
    <property type="match status" value="1"/>
</dbReference>
<dbReference type="Proteomes" id="UP001596368">
    <property type="component" value="Unassembled WGS sequence"/>
</dbReference>
<protein>
    <submittedName>
        <fullName evidence="5">5'-nucleotidase C-terminal domain-containing protein</fullName>
    </submittedName>
</protein>
<dbReference type="InterPro" id="IPR006179">
    <property type="entry name" value="5_nucleotidase/apyrase"/>
</dbReference>
<keyword evidence="1" id="KW-0732">Signal</keyword>
<dbReference type="Pfam" id="PF00149">
    <property type="entry name" value="Metallophos"/>
    <property type="match status" value="1"/>
</dbReference>
<proteinExistence type="predicted"/>
<dbReference type="PANTHER" id="PTHR11575:SF24">
    <property type="entry name" value="5'-NUCLEOTIDASE"/>
    <property type="match status" value="1"/>
</dbReference>
<reference evidence="5 6" key="1">
    <citation type="journal article" date="2019" name="Int. J. Syst. Evol. Microbiol.">
        <title>The Global Catalogue of Microorganisms (GCM) 10K type strain sequencing project: providing services to taxonomists for standard genome sequencing and annotation.</title>
        <authorList>
            <consortium name="The Broad Institute Genomics Platform"/>
            <consortium name="The Broad Institute Genome Sequencing Center for Infectious Disease"/>
            <person name="Wu L."/>
            <person name="Ma J."/>
        </authorList>
    </citation>
    <scope>NUCLEOTIDE SEQUENCE [LARGE SCALE GENOMIC DNA]</scope>
    <source>
        <strain evidence="5 6">DT92</strain>
    </source>
</reference>
<evidence type="ECO:0000259" key="3">
    <source>
        <dbReference type="Pfam" id="PF00149"/>
    </source>
</evidence>
<gene>
    <name evidence="5" type="ORF">ACFQRB_07385</name>
</gene>
<dbReference type="InterPro" id="IPR004843">
    <property type="entry name" value="Calcineurin-like_PHP"/>
</dbReference>
<accession>A0ABD5XTL4</accession>
<dbReference type="InterPro" id="IPR008334">
    <property type="entry name" value="5'-Nucleotdase_C"/>
</dbReference>